<dbReference type="AlphaFoldDB" id="A0A2A2MHU2"/>
<dbReference type="OrthoDB" id="1522895at2"/>
<dbReference type="Pfam" id="PF16989">
    <property type="entry name" value="T6SS_VasJ"/>
    <property type="match status" value="1"/>
</dbReference>
<dbReference type="InterPro" id="IPR017739">
    <property type="entry name" value="T6SS-assoc_VCA0119"/>
</dbReference>
<evidence type="ECO:0000313" key="2">
    <source>
        <dbReference type="EMBL" id="PAV98530.1"/>
    </source>
</evidence>
<gene>
    <name evidence="2" type="ORF">CJD50_03410</name>
</gene>
<name>A0A2A2MHU2_9GAMM</name>
<evidence type="ECO:0000313" key="3">
    <source>
        <dbReference type="Proteomes" id="UP000218796"/>
    </source>
</evidence>
<evidence type="ECO:0000259" key="1">
    <source>
        <dbReference type="Pfam" id="PF06812"/>
    </source>
</evidence>
<dbReference type="EMBL" id="NQMS01000001">
    <property type="protein sequence ID" value="PAV98530.1"/>
    <property type="molecule type" value="Genomic_DNA"/>
</dbReference>
<dbReference type="RefSeq" id="WP_039188733.1">
    <property type="nucleotide sequence ID" value="NZ_CAUFSP010000003.1"/>
</dbReference>
<proteinExistence type="predicted"/>
<dbReference type="InterPro" id="IPR010657">
    <property type="entry name" value="ImpA_N"/>
</dbReference>
<dbReference type="NCBIfam" id="TIGR03362">
    <property type="entry name" value="VI_chp_7"/>
    <property type="match status" value="1"/>
</dbReference>
<sequence>MLQGLITASMNGRDALALAGEQVALWDKWLLPISADAPAGEDPGYDDDFQRMREEVNRLSGADTDLVCQLAEKLLTTVCKDVRVVTYYLWARLHRDGEPGLADGLTLLAGVVSRFSDSVLPQRAHSRKMAMEWLASGKVLDSLSRYPEVVKADVERTVAALALLDSAMQAWPEGERPALGALYSALDVRLAQSGGLDAVVPQNSAPLGMKEDHGNTSSAGLPTLKHIQSGRDLLDQARELARYLRDQPQGWLSSSRLMKSLRWDTVHQLPPQDASGNTRLAPPRADNRAQLKRLYMQQSWNELLEQVERMYAEGVNHFWLDLQWYACQSLSKQGHPYDAWADIVKRDLGMFLERLPGLEEMTYNDGTPFADEVTRNWIAQHVSGNHEQWTAPPTTTQPQGDDDVLALEGEALAQADSDGVEAALTWLSTRPGMHTPRNRWLLRLLMARVAEQYGKNEMALHLLAELDLNPAQLTLAEWEPALSFEVKARLLKLLRLKSQRNDSDKAALARRMDTLLAGLVNIDPVRAAVLCG</sequence>
<dbReference type="Proteomes" id="UP000218796">
    <property type="component" value="Unassembled WGS sequence"/>
</dbReference>
<feature type="domain" description="ImpA N-terminal" evidence="1">
    <location>
        <begin position="31"/>
        <end position="135"/>
    </location>
</feature>
<dbReference type="PANTHER" id="PTHR37024:SF5">
    <property type="entry name" value="IMPA N-TERMINAL DOMAIN-CONTAINING PROTEIN"/>
    <property type="match status" value="1"/>
</dbReference>
<comment type="caution">
    <text evidence="2">The sequence shown here is derived from an EMBL/GenBank/DDBJ whole genome shotgun (WGS) entry which is preliminary data.</text>
</comment>
<accession>A0A2A2MHU2</accession>
<keyword evidence="3" id="KW-1185">Reference proteome</keyword>
<organism evidence="2 3">
    <name type="scientific">Hafnia paralvei</name>
    <dbReference type="NCBI Taxonomy" id="546367"/>
    <lineage>
        <taxon>Bacteria</taxon>
        <taxon>Pseudomonadati</taxon>
        <taxon>Pseudomonadota</taxon>
        <taxon>Gammaproteobacteria</taxon>
        <taxon>Enterobacterales</taxon>
        <taxon>Hafniaceae</taxon>
        <taxon>Hafnia</taxon>
    </lineage>
</organism>
<dbReference type="Pfam" id="PF06812">
    <property type="entry name" value="ImpA_N"/>
    <property type="match status" value="1"/>
</dbReference>
<protein>
    <submittedName>
        <fullName evidence="2">Type VI secretion system protein TssA</fullName>
    </submittedName>
</protein>
<reference evidence="2 3" key="1">
    <citation type="submission" date="2017-08" db="EMBL/GenBank/DDBJ databases">
        <title>Draft Genome Sequence of Hafnia alvei CITHA-6 Isolated from Raw Bovine Milk.</title>
        <authorList>
            <person name="Culligan E.P."/>
            <person name="Mcsweeney A."/>
            <person name="O'Doherty C."/>
            <person name="Gleeson E."/>
            <person name="O'Riordan D."/>
            <person name="Sleator R.D."/>
        </authorList>
    </citation>
    <scope>NUCLEOTIDE SEQUENCE [LARGE SCALE GENOMIC DNA]</scope>
    <source>
        <strain evidence="2 3">CITHA-6</strain>
    </source>
</reference>
<dbReference type="PANTHER" id="PTHR37024">
    <property type="entry name" value="TYPE VI SECRETION SYSTEM DUF2094 AND IMPA-RELATED DOMAIN PROTEIN"/>
    <property type="match status" value="1"/>
</dbReference>